<name>A0ABT8R5L3_9BACT</name>
<evidence type="ECO:0000313" key="18">
    <source>
        <dbReference type="Proteomes" id="UP001168528"/>
    </source>
</evidence>
<dbReference type="InterPro" id="IPR050324">
    <property type="entry name" value="CDP-alcohol_PTase-I"/>
</dbReference>
<dbReference type="PROSITE" id="PS00379">
    <property type="entry name" value="CDP_ALCOHOL_P_TRANSF"/>
    <property type="match status" value="1"/>
</dbReference>
<evidence type="ECO:0000256" key="4">
    <source>
        <dbReference type="ARBA" id="ARBA00013174"/>
    </source>
</evidence>
<evidence type="ECO:0000313" key="17">
    <source>
        <dbReference type="EMBL" id="MDO1447391.1"/>
    </source>
</evidence>
<feature type="transmembrane region" description="Helical" evidence="16">
    <location>
        <begin position="33"/>
        <end position="55"/>
    </location>
</feature>
<dbReference type="InterPro" id="IPR000462">
    <property type="entry name" value="CDP-OH_P_trans"/>
</dbReference>
<dbReference type="InterPro" id="IPR043130">
    <property type="entry name" value="CDP-OH_PTrfase_TM_dom"/>
</dbReference>
<dbReference type="NCBIfam" id="TIGR00473">
    <property type="entry name" value="pssA"/>
    <property type="match status" value="1"/>
</dbReference>
<feature type="transmembrane region" description="Helical" evidence="16">
    <location>
        <begin position="67"/>
        <end position="86"/>
    </location>
</feature>
<evidence type="ECO:0000256" key="13">
    <source>
        <dbReference type="ARBA" id="ARBA00023264"/>
    </source>
</evidence>
<keyword evidence="6" id="KW-0444">Lipid biosynthesis</keyword>
<evidence type="ECO:0000256" key="3">
    <source>
        <dbReference type="ARBA" id="ARBA00010441"/>
    </source>
</evidence>
<evidence type="ECO:0000256" key="16">
    <source>
        <dbReference type="SAM" id="Phobius"/>
    </source>
</evidence>
<evidence type="ECO:0000256" key="8">
    <source>
        <dbReference type="ARBA" id="ARBA00022692"/>
    </source>
</evidence>
<feature type="transmembrane region" description="Helical" evidence="16">
    <location>
        <begin position="130"/>
        <end position="152"/>
    </location>
</feature>
<keyword evidence="11 16" id="KW-0472">Membrane</keyword>
<evidence type="ECO:0000256" key="1">
    <source>
        <dbReference type="ARBA" id="ARBA00000287"/>
    </source>
</evidence>
<keyword evidence="18" id="KW-1185">Reference proteome</keyword>
<reference evidence="17" key="1">
    <citation type="submission" date="2023-07" db="EMBL/GenBank/DDBJ databases">
        <title>The genome sequence of Rhodocytophaga aerolata KACC 12507.</title>
        <authorList>
            <person name="Zhang X."/>
        </authorList>
    </citation>
    <scope>NUCLEOTIDE SEQUENCE</scope>
    <source>
        <strain evidence="17">KACC 12507</strain>
    </source>
</reference>
<keyword evidence="8 16" id="KW-0812">Transmembrane</keyword>
<keyword evidence="13" id="KW-1208">Phospholipid metabolism</keyword>
<feature type="transmembrane region" description="Helical" evidence="16">
    <location>
        <begin position="158"/>
        <end position="178"/>
    </location>
</feature>
<keyword evidence="7 15" id="KW-0808">Transferase</keyword>
<dbReference type="InterPro" id="IPR048254">
    <property type="entry name" value="CDP_ALCOHOL_P_TRANSF_CS"/>
</dbReference>
<evidence type="ECO:0000256" key="2">
    <source>
        <dbReference type="ARBA" id="ARBA00004127"/>
    </source>
</evidence>
<dbReference type="InterPro" id="IPR004533">
    <property type="entry name" value="CDP-diaglyc--ser_O-PTrfase"/>
</dbReference>
<dbReference type="RefSeq" id="WP_302038424.1">
    <property type="nucleotide sequence ID" value="NZ_JAUKPO010000007.1"/>
</dbReference>
<evidence type="ECO:0000256" key="14">
    <source>
        <dbReference type="ARBA" id="ARBA00032361"/>
    </source>
</evidence>
<feature type="transmembrane region" description="Helical" evidence="16">
    <location>
        <begin position="98"/>
        <end position="118"/>
    </location>
</feature>
<evidence type="ECO:0000256" key="7">
    <source>
        <dbReference type="ARBA" id="ARBA00022679"/>
    </source>
</evidence>
<dbReference type="EC" id="2.7.8.8" evidence="4"/>
<keyword evidence="10" id="KW-0443">Lipid metabolism</keyword>
<proteinExistence type="inferred from homology"/>
<comment type="caution">
    <text evidence="17">The sequence shown here is derived from an EMBL/GenBank/DDBJ whole genome shotgun (WGS) entry which is preliminary data.</text>
</comment>
<accession>A0ABT8R5L3</accession>
<evidence type="ECO:0000256" key="12">
    <source>
        <dbReference type="ARBA" id="ARBA00023209"/>
    </source>
</evidence>
<evidence type="ECO:0000256" key="10">
    <source>
        <dbReference type="ARBA" id="ARBA00023098"/>
    </source>
</evidence>
<evidence type="ECO:0000256" key="11">
    <source>
        <dbReference type="ARBA" id="ARBA00023136"/>
    </source>
</evidence>
<comment type="subcellular location">
    <subcellularLocation>
        <location evidence="2">Endomembrane system</location>
        <topology evidence="2">Multi-pass membrane protein</topology>
    </subcellularLocation>
</comment>
<comment type="catalytic activity">
    <reaction evidence="1">
        <text>a CDP-1,2-diacyl-sn-glycerol + L-serine = a 1,2-diacyl-sn-glycero-3-phospho-L-serine + CMP + H(+)</text>
        <dbReference type="Rhea" id="RHEA:16913"/>
        <dbReference type="ChEBI" id="CHEBI:15378"/>
        <dbReference type="ChEBI" id="CHEBI:33384"/>
        <dbReference type="ChEBI" id="CHEBI:57262"/>
        <dbReference type="ChEBI" id="CHEBI:58332"/>
        <dbReference type="ChEBI" id="CHEBI:60377"/>
        <dbReference type="EC" id="2.7.8.8"/>
    </reaction>
</comment>
<evidence type="ECO:0000256" key="6">
    <source>
        <dbReference type="ARBA" id="ARBA00022516"/>
    </source>
</evidence>
<dbReference type="GO" id="GO:0003882">
    <property type="term" value="F:CDP-diacylglycerol-serine O-phosphatidyltransferase activity"/>
    <property type="evidence" value="ECO:0007669"/>
    <property type="project" value="UniProtKB-EC"/>
</dbReference>
<dbReference type="PROSITE" id="PS51257">
    <property type="entry name" value="PROKAR_LIPOPROTEIN"/>
    <property type="match status" value="1"/>
</dbReference>
<sequence>MILKKHIPNLLTCGNLFCGCIGIVATFQDNLVLAAYLTGIAGVLDFFDGFVARWLKAYSSIGKELDSLADCVTFGVLPGMILFHLIGKSMSNGSLPEGSSWLPFVAFVISIFSALRLAKFNVDTRQTTSFIGVPTPANALLISSFPLILWQYPPAETLILNTYFLVGLTLLMSYLLVAEIPLFALKFTSYAFSKNRPKYIFLFLSLVLLFTLQFIAIPFIIALYILISLFNRNDVS</sequence>
<organism evidence="17 18">
    <name type="scientific">Rhodocytophaga aerolata</name>
    <dbReference type="NCBI Taxonomy" id="455078"/>
    <lineage>
        <taxon>Bacteria</taxon>
        <taxon>Pseudomonadati</taxon>
        <taxon>Bacteroidota</taxon>
        <taxon>Cytophagia</taxon>
        <taxon>Cytophagales</taxon>
        <taxon>Rhodocytophagaceae</taxon>
        <taxon>Rhodocytophaga</taxon>
    </lineage>
</organism>
<dbReference type="EMBL" id="JAUKPO010000007">
    <property type="protein sequence ID" value="MDO1447391.1"/>
    <property type="molecule type" value="Genomic_DNA"/>
</dbReference>
<protein>
    <recommendedName>
        <fullName evidence="5">CDP-diacylglycerol--serine O-phosphatidyltransferase</fullName>
        <ecNumber evidence="4">2.7.8.8</ecNumber>
    </recommendedName>
    <alternativeName>
        <fullName evidence="14">Phosphatidylserine synthase</fullName>
    </alternativeName>
</protein>
<feature type="transmembrane region" description="Helical" evidence="16">
    <location>
        <begin position="199"/>
        <end position="227"/>
    </location>
</feature>
<dbReference type="PANTHER" id="PTHR14269:SF61">
    <property type="entry name" value="CDP-DIACYLGLYCEROL--SERINE O-PHOSPHATIDYLTRANSFERASE"/>
    <property type="match status" value="1"/>
</dbReference>
<evidence type="ECO:0000256" key="9">
    <source>
        <dbReference type="ARBA" id="ARBA00022989"/>
    </source>
</evidence>
<dbReference type="Gene3D" id="1.20.120.1760">
    <property type="match status" value="1"/>
</dbReference>
<keyword evidence="9 16" id="KW-1133">Transmembrane helix</keyword>
<dbReference type="Pfam" id="PF01066">
    <property type="entry name" value="CDP-OH_P_transf"/>
    <property type="match status" value="1"/>
</dbReference>
<dbReference type="PANTHER" id="PTHR14269">
    <property type="entry name" value="CDP-DIACYLGLYCEROL--GLYCEROL-3-PHOSPHATE 3-PHOSPHATIDYLTRANSFERASE-RELATED"/>
    <property type="match status" value="1"/>
</dbReference>
<dbReference type="Proteomes" id="UP001168528">
    <property type="component" value="Unassembled WGS sequence"/>
</dbReference>
<evidence type="ECO:0000256" key="5">
    <source>
        <dbReference type="ARBA" id="ARBA00017171"/>
    </source>
</evidence>
<evidence type="ECO:0000256" key="15">
    <source>
        <dbReference type="RuleBase" id="RU003750"/>
    </source>
</evidence>
<keyword evidence="12" id="KW-0594">Phospholipid biosynthesis</keyword>
<feature type="transmembrane region" description="Helical" evidence="16">
    <location>
        <begin position="7"/>
        <end position="27"/>
    </location>
</feature>
<comment type="similarity">
    <text evidence="3 15">Belongs to the CDP-alcohol phosphatidyltransferase class-I family.</text>
</comment>
<gene>
    <name evidence="17" type="primary">pssA</name>
    <name evidence="17" type="ORF">Q0590_14070</name>
</gene>